<evidence type="ECO:0000259" key="2">
    <source>
        <dbReference type="Pfam" id="PF11716"/>
    </source>
</evidence>
<dbReference type="NCBIfam" id="TIGR03083">
    <property type="entry name" value="maleylpyruvate isomerase family mycothiol-dependent enzyme"/>
    <property type="match status" value="1"/>
</dbReference>
<feature type="domain" description="Mycothiol-dependent maleylpyruvate isomerase metal-binding" evidence="2">
    <location>
        <begin position="22"/>
        <end position="154"/>
    </location>
</feature>
<feature type="domain" description="SCP2" evidence="1">
    <location>
        <begin position="184"/>
        <end position="254"/>
    </location>
</feature>
<protein>
    <submittedName>
        <fullName evidence="3">TIGR03083 family protein</fullName>
    </submittedName>
</protein>
<proteinExistence type="predicted"/>
<dbReference type="InterPro" id="IPR024344">
    <property type="entry name" value="MDMPI_metal-binding"/>
</dbReference>
<reference evidence="3 4" key="1">
    <citation type="submission" date="2016-11" db="EMBL/GenBank/DDBJ databases">
        <authorList>
            <person name="Jaros S."/>
            <person name="Januszkiewicz K."/>
            <person name="Wedrychowicz H."/>
        </authorList>
    </citation>
    <scope>NUCLEOTIDE SEQUENCE [LARGE SCALE GENOMIC DNA]</scope>
    <source>
        <strain evidence="3 4">OK807</strain>
    </source>
</reference>
<dbReference type="SUPFAM" id="SSF109854">
    <property type="entry name" value="DinB/YfiT-like putative metalloenzymes"/>
    <property type="match status" value="1"/>
</dbReference>
<evidence type="ECO:0000313" key="3">
    <source>
        <dbReference type="EMBL" id="SFX68256.1"/>
    </source>
</evidence>
<dbReference type="InterPro" id="IPR003033">
    <property type="entry name" value="SCP2_sterol-bd_dom"/>
</dbReference>
<evidence type="ECO:0000313" key="4">
    <source>
        <dbReference type="Proteomes" id="UP000181909"/>
    </source>
</evidence>
<dbReference type="AlphaFoldDB" id="A0A1K1Z2E7"/>
<dbReference type="Gene3D" id="3.30.1050.10">
    <property type="entry name" value="SCP2 sterol-binding domain"/>
    <property type="match status" value="1"/>
</dbReference>
<sequence>MEPVTGRDARGALPAGLGDAVRATAEEIAAVLRGVADTSVPVPGSQWTVGEAAAHLAQANELMAELAAGQERRYGDGTPQSLAAANERALAEFDERAAEPLAGMIVAHADACLTAVERSVAGAGDVVTPLGPMSRAVLASYLLTHMLGHGYDLARALRRRHMVDRERVELSLPFLITAMPRVTDAAATARLTARYTIRLWGGSRFGVTFTDGAVTVTARPPDRPDCTILIEPVTFFLMALGRTDPYGAIARGRVFARGRKPWLAPRFPGLFKAP</sequence>
<name>A0A1K1Z2E7_STRAR</name>
<evidence type="ECO:0000259" key="1">
    <source>
        <dbReference type="Pfam" id="PF02036"/>
    </source>
</evidence>
<dbReference type="Pfam" id="PF02036">
    <property type="entry name" value="SCP2"/>
    <property type="match status" value="1"/>
</dbReference>
<organism evidence="3 4">
    <name type="scientific">Streptomyces atratus</name>
    <dbReference type="NCBI Taxonomy" id="1893"/>
    <lineage>
        <taxon>Bacteria</taxon>
        <taxon>Bacillati</taxon>
        <taxon>Actinomycetota</taxon>
        <taxon>Actinomycetes</taxon>
        <taxon>Kitasatosporales</taxon>
        <taxon>Streptomycetaceae</taxon>
        <taxon>Streptomyces</taxon>
    </lineage>
</organism>
<dbReference type="EMBL" id="FPJO01000005">
    <property type="protein sequence ID" value="SFX68256.1"/>
    <property type="molecule type" value="Genomic_DNA"/>
</dbReference>
<dbReference type="SUPFAM" id="SSF55718">
    <property type="entry name" value="SCP-like"/>
    <property type="match status" value="1"/>
</dbReference>
<dbReference type="InterPro" id="IPR034660">
    <property type="entry name" value="DinB/YfiT-like"/>
</dbReference>
<dbReference type="InterPro" id="IPR036527">
    <property type="entry name" value="SCP2_sterol-bd_dom_sf"/>
</dbReference>
<dbReference type="Gene3D" id="1.20.120.450">
    <property type="entry name" value="dinb family like domain"/>
    <property type="match status" value="1"/>
</dbReference>
<accession>A0A1K1Z2E7</accession>
<dbReference type="GO" id="GO:0046872">
    <property type="term" value="F:metal ion binding"/>
    <property type="evidence" value="ECO:0007669"/>
    <property type="project" value="InterPro"/>
</dbReference>
<gene>
    <name evidence="3" type="ORF">SAMN02787144_1005132</name>
</gene>
<dbReference type="Proteomes" id="UP000181909">
    <property type="component" value="Unassembled WGS sequence"/>
</dbReference>
<dbReference type="InterPro" id="IPR017517">
    <property type="entry name" value="Maleyloyr_isom"/>
</dbReference>
<dbReference type="Pfam" id="PF11716">
    <property type="entry name" value="MDMPI_N"/>
    <property type="match status" value="1"/>
</dbReference>